<comment type="caution">
    <text evidence="2">The sequence shown here is derived from an EMBL/GenBank/DDBJ whole genome shotgun (WGS) entry which is preliminary data.</text>
</comment>
<reference evidence="3" key="1">
    <citation type="journal article" date="2019" name="Int. J. Syst. Evol. Microbiol.">
        <title>The Global Catalogue of Microorganisms (GCM) 10K type strain sequencing project: providing services to taxonomists for standard genome sequencing and annotation.</title>
        <authorList>
            <consortium name="The Broad Institute Genomics Platform"/>
            <consortium name="The Broad Institute Genome Sequencing Center for Infectious Disease"/>
            <person name="Wu L."/>
            <person name="Ma J."/>
        </authorList>
    </citation>
    <scope>NUCLEOTIDE SEQUENCE [LARGE SCALE GENOMIC DNA]</scope>
    <source>
        <strain evidence="3">CGMCC 1.15795</strain>
    </source>
</reference>
<name>A0ABW4QZA0_9BACT</name>
<keyword evidence="3" id="KW-1185">Reference proteome</keyword>
<evidence type="ECO:0000313" key="2">
    <source>
        <dbReference type="EMBL" id="MFD1874345.1"/>
    </source>
</evidence>
<organism evidence="2 3">
    <name type="scientific">Hymenobacter bucti</name>
    <dbReference type="NCBI Taxonomy" id="1844114"/>
    <lineage>
        <taxon>Bacteria</taxon>
        <taxon>Pseudomonadati</taxon>
        <taxon>Bacteroidota</taxon>
        <taxon>Cytophagia</taxon>
        <taxon>Cytophagales</taxon>
        <taxon>Hymenobacteraceae</taxon>
        <taxon>Hymenobacter</taxon>
    </lineage>
</organism>
<feature type="domain" description="Helix-turn-helix" evidence="1">
    <location>
        <begin position="43"/>
        <end position="85"/>
    </location>
</feature>
<gene>
    <name evidence="2" type="ORF">ACFSDX_18005</name>
</gene>
<proteinExistence type="predicted"/>
<dbReference type="Pfam" id="PF12728">
    <property type="entry name" value="HTH_17"/>
    <property type="match status" value="1"/>
</dbReference>
<sequence>MHNPFEAIDRRLDNLEALLVEIVEHLRGSTSSNAPEMGGIELAQEITRLSKARLYALVSARQIPHAKRGNKLYFTRAELQAWVTSGKRASRGK</sequence>
<dbReference type="RefSeq" id="WP_382316062.1">
    <property type="nucleotide sequence ID" value="NZ_JBHUFD010000006.1"/>
</dbReference>
<dbReference type="Proteomes" id="UP001597197">
    <property type="component" value="Unassembled WGS sequence"/>
</dbReference>
<dbReference type="InterPro" id="IPR041657">
    <property type="entry name" value="HTH_17"/>
</dbReference>
<evidence type="ECO:0000259" key="1">
    <source>
        <dbReference type="Pfam" id="PF12728"/>
    </source>
</evidence>
<dbReference type="EMBL" id="JBHUFD010000006">
    <property type="protein sequence ID" value="MFD1874345.1"/>
    <property type="molecule type" value="Genomic_DNA"/>
</dbReference>
<evidence type="ECO:0000313" key="3">
    <source>
        <dbReference type="Proteomes" id="UP001597197"/>
    </source>
</evidence>
<accession>A0ABW4QZA0</accession>
<protein>
    <submittedName>
        <fullName evidence="2">Helix-turn-helix domain-containing protein</fullName>
    </submittedName>
</protein>